<evidence type="ECO:0000256" key="8">
    <source>
        <dbReference type="ARBA" id="ARBA00022840"/>
    </source>
</evidence>
<evidence type="ECO:0000313" key="15">
    <source>
        <dbReference type="Proteomes" id="UP001165679"/>
    </source>
</evidence>
<comment type="caution">
    <text evidence="14">The sequence shown here is derived from an EMBL/GenBank/DDBJ whole genome shotgun (WGS) entry which is preliminary data.</text>
</comment>
<evidence type="ECO:0000256" key="10">
    <source>
        <dbReference type="ARBA" id="ARBA00023136"/>
    </source>
</evidence>
<protein>
    <submittedName>
        <fullName evidence="14">Dipeptide/oligopeptide/nickel ABC transporter permease/ATP-binding protein</fullName>
    </submittedName>
</protein>
<evidence type="ECO:0000259" key="12">
    <source>
        <dbReference type="PROSITE" id="PS50893"/>
    </source>
</evidence>
<evidence type="ECO:0000256" key="6">
    <source>
        <dbReference type="ARBA" id="ARBA00022692"/>
    </source>
</evidence>
<feature type="transmembrane region" description="Helical" evidence="11">
    <location>
        <begin position="173"/>
        <end position="198"/>
    </location>
</feature>
<dbReference type="InterPro" id="IPR017871">
    <property type="entry name" value="ABC_transporter-like_CS"/>
</dbReference>
<reference evidence="14" key="1">
    <citation type="submission" date="2022-09" db="EMBL/GenBank/DDBJ databases">
        <title>Rhodovastum sp. nov. RN2-1 isolated from soil in Seongnam, South Korea.</title>
        <authorList>
            <person name="Le N.T."/>
        </authorList>
    </citation>
    <scope>NUCLEOTIDE SEQUENCE</scope>
    <source>
        <strain evidence="14">RN2-1</strain>
    </source>
</reference>
<feature type="transmembrane region" description="Helical" evidence="11">
    <location>
        <begin position="71"/>
        <end position="93"/>
    </location>
</feature>
<dbReference type="InterPro" id="IPR027417">
    <property type="entry name" value="P-loop_NTPase"/>
</dbReference>
<keyword evidence="8" id="KW-0067">ATP-binding</keyword>
<reference evidence="14" key="2">
    <citation type="submission" date="2022-10" db="EMBL/GenBank/DDBJ databases">
        <authorList>
            <person name="Trinh H.N."/>
        </authorList>
    </citation>
    <scope>NUCLEOTIDE SEQUENCE</scope>
    <source>
        <strain evidence="14">RN2-1</strain>
    </source>
</reference>
<dbReference type="InterPro" id="IPR013563">
    <property type="entry name" value="Oligopep_ABC_C"/>
</dbReference>
<comment type="subcellular location">
    <subcellularLocation>
        <location evidence="1">Cell inner membrane</location>
        <topology evidence="1">Peripheral membrane protein</topology>
    </subcellularLocation>
    <subcellularLocation>
        <location evidence="2 11">Cell membrane</location>
        <topology evidence="2 11">Multi-pass membrane protein</topology>
    </subcellularLocation>
</comment>
<accession>A0AA41YRW8</accession>
<dbReference type="FunFam" id="3.40.50.300:FF:000016">
    <property type="entry name" value="Oligopeptide ABC transporter ATP-binding component"/>
    <property type="match status" value="1"/>
</dbReference>
<dbReference type="EMBL" id="JAPDNT010000008">
    <property type="protein sequence ID" value="MCW3475390.1"/>
    <property type="molecule type" value="Genomic_DNA"/>
</dbReference>
<keyword evidence="15" id="KW-1185">Reference proteome</keyword>
<dbReference type="SMART" id="SM00382">
    <property type="entry name" value="AAA"/>
    <property type="match status" value="1"/>
</dbReference>
<dbReference type="InterPro" id="IPR035906">
    <property type="entry name" value="MetI-like_sf"/>
</dbReference>
<dbReference type="GO" id="GO:0016887">
    <property type="term" value="F:ATP hydrolysis activity"/>
    <property type="evidence" value="ECO:0007669"/>
    <property type="project" value="InterPro"/>
</dbReference>
<feature type="transmembrane region" description="Helical" evidence="11">
    <location>
        <begin position="105"/>
        <end position="125"/>
    </location>
</feature>
<dbReference type="PANTHER" id="PTHR43297">
    <property type="entry name" value="OLIGOPEPTIDE TRANSPORT ATP-BINDING PROTEIN APPD"/>
    <property type="match status" value="1"/>
</dbReference>
<comment type="similarity">
    <text evidence="3">Belongs to the ABC transporter superfamily.</text>
</comment>
<sequence length="600" mass="63363">MKRLPWPAFAGVGVIALLALAAPVLGLGNPVTMDVAHRLAGPSAAHWLGQDEFGRDVLTRLVWGARVSLSVAFAASALACVIGTALGVLGGFLRGIVEMLTLRSIDVLLCFPPLLLALLVVTLAGPGATTLIPVLALVYLPGFTRVAYAGVLTARSQDYVEAMRVLGAGKGRIMLRTILPNIGGPVLVQFSLAAASAVVLESGLSFLGLGVVPPAPSWGLMIGAARATMVQAPLLLLWPCLALTLTILAMNALCDGLRDAVDPHPAYRTGRRRMLDLLAPGLLPQERAVLDLRGLTVAIDTPAGPIQPVRDVSLQLFPGETLALVGESGSGKSLTSLAVTGLLPGAARVAAGAAWLDGTDLVRLPEEKLRLLRGRTMAMIFQDPSSSLNPVHRVGHQIAEAIQAHRRMAPGEPVELLRRVGIPDPERRVRAFPHELSGGMRQRVMIAIAIANGPRLLIADEPTTALDVTIQAQVLDLLAEFKRQSRLSLLFITHSLPVVAEIADRVAVMYAGEIVEQGPMAEVFARPLHPYTAALLRSAPVEDGPPPEGIPGVVPPPHALPPGCTFAPRCPKRVPACEAAHPALVQVAPGRQTRCIRWDA</sequence>
<evidence type="ECO:0000256" key="3">
    <source>
        <dbReference type="ARBA" id="ARBA00005417"/>
    </source>
</evidence>
<dbReference type="PROSITE" id="PS50928">
    <property type="entry name" value="ABC_TM1"/>
    <property type="match status" value="1"/>
</dbReference>
<dbReference type="Gene3D" id="3.40.50.300">
    <property type="entry name" value="P-loop containing nucleotide triphosphate hydrolases"/>
    <property type="match status" value="1"/>
</dbReference>
<feature type="domain" description="ABC transmembrane type-1" evidence="13">
    <location>
        <begin position="65"/>
        <end position="254"/>
    </location>
</feature>
<keyword evidence="10 11" id="KW-0472">Membrane</keyword>
<dbReference type="Pfam" id="PF00528">
    <property type="entry name" value="BPD_transp_1"/>
    <property type="match status" value="1"/>
</dbReference>
<dbReference type="GO" id="GO:0015833">
    <property type="term" value="P:peptide transport"/>
    <property type="evidence" value="ECO:0007669"/>
    <property type="project" value="InterPro"/>
</dbReference>
<keyword evidence="9 11" id="KW-1133">Transmembrane helix</keyword>
<dbReference type="InterPro" id="IPR003593">
    <property type="entry name" value="AAA+_ATPase"/>
</dbReference>
<dbReference type="Proteomes" id="UP001165679">
    <property type="component" value="Unassembled WGS sequence"/>
</dbReference>
<dbReference type="InterPro" id="IPR000515">
    <property type="entry name" value="MetI-like"/>
</dbReference>
<dbReference type="RefSeq" id="WP_264714104.1">
    <property type="nucleotide sequence ID" value="NZ_JAPDNT010000008.1"/>
</dbReference>
<dbReference type="Pfam" id="PF08352">
    <property type="entry name" value="oligo_HPY"/>
    <property type="match status" value="1"/>
</dbReference>
<dbReference type="SUPFAM" id="SSF161098">
    <property type="entry name" value="MetI-like"/>
    <property type="match status" value="1"/>
</dbReference>
<dbReference type="PROSITE" id="PS00211">
    <property type="entry name" value="ABC_TRANSPORTER_1"/>
    <property type="match status" value="1"/>
</dbReference>
<dbReference type="GO" id="GO:0055085">
    <property type="term" value="P:transmembrane transport"/>
    <property type="evidence" value="ECO:0007669"/>
    <property type="project" value="InterPro"/>
</dbReference>
<keyword evidence="6 11" id="KW-0812">Transmembrane</keyword>
<feature type="transmembrane region" description="Helical" evidence="11">
    <location>
        <begin position="234"/>
        <end position="253"/>
    </location>
</feature>
<name>A0AA41YRW8_9PROT</name>
<evidence type="ECO:0000256" key="7">
    <source>
        <dbReference type="ARBA" id="ARBA00022741"/>
    </source>
</evidence>
<comment type="similarity">
    <text evidence="11">Belongs to the binding-protein-dependent transport system permease family.</text>
</comment>
<dbReference type="AlphaFoldDB" id="A0AA41YRW8"/>
<feature type="transmembrane region" description="Helical" evidence="11">
    <location>
        <begin position="131"/>
        <end position="152"/>
    </location>
</feature>
<dbReference type="SUPFAM" id="SSF52540">
    <property type="entry name" value="P-loop containing nucleoside triphosphate hydrolases"/>
    <property type="match status" value="1"/>
</dbReference>
<dbReference type="Pfam" id="PF00005">
    <property type="entry name" value="ABC_tran"/>
    <property type="match status" value="1"/>
</dbReference>
<evidence type="ECO:0000313" key="14">
    <source>
        <dbReference type="EMBL" id="MCW3475390.1"/>
    </source>
</evidence>
<keyword evidence="7" id="KW-0547">Nucleotide-binding</keyword>
<dbReference type="NCBIfam" id="TIGR01727">
    <property type="entry name" value="oligo_HPY"/>
    <property type="match status" value="1"/>
</dbReference>
<evidence type="ECO:0000256" key="9">
    <source>
        <dbReference type="ARBA" id="ARBA00022989"/>
    </source>
</evidence>
<evidence type="ECO:0000256" key="5">
    <source>
        <dbReference type="ARBA" id="ARBA00022475"/>
    </source>
</evidence>
<dbReference type="Gene3D" id="1.10.3720.10">
    <property type="entry name" value="MetI-like"/>
    <property type="match status" value="1"/>
</dbReference>
<evidence type="ECO:0000256" key="1">
    <source>
        <dbReference type="ARBA" id="ARBA00004417"/>
    </source>
</evidence>
<evidence type="ECO:0000259" key="13">
    <source>
        <dbReference type="PROSITE" id="PS50928"/>
    </source>
</evidence>
<keyword evidence="5" id="KW-1003">Cell membrane</keyword>
<evidence type="ECO:0000256" key="4">
    <source>
        <dbReference type="ARBA" id="ARBA00022448"/>
    </source>
</evidence>
<dbReference type="InterPro" id="IPR050388">
    <property type="entry name" value="ABC_Ni/Peptide_Import"/>
</dbReference>
<dbReference type="PANTHER" id="PTHR43297:SF2">
    <property type="entry name" value="DIPEPTIDE TRANSPORT ATP-BINDING PROTEIN DPPD"/>
    <property type="match status" value="1"/>
</dbReference>
<feature type="transmembrane region" description="Helical" evidence="11">
    <location>
        <begin position="204"/>
        <end position="222"/>
    </location>
</feature>
<dbReference type="GO" id="GO:0005524">
    <property type="term" value="F:ATP binding"/>
    <property type="evidence" value="ECO:0007669"/>
    <property type="project" value="UniProtKB-KW"/>
</dbReference>
<keyword evidence="4 11" id="KW-0813">Transport</keyword>
<dbReference type="GO" id="GO:0005886">
    <property type="term" value="C:plasma membrane"/>
    <property type="evidence" value="ECO:0007669"/>
    <property type="project" value="UniProtKB-SubCell"/>
</dbReference>
<dbReference type="InterPro" id="IPR003439">
    <property type="entry name" value="ABC_transporter-like_ATP-bd"/>
</dbReference>
<dbReference type="PROSITE" id="PS50893">
    <property type="entry name" value="ABC_TRANSPORTER_2"/>
    <property type="match status" value="1"/>
</dbReference>
<gene>
    <name evidence="14" type="ORF">OL599_12475</name>
</gene>
<organism evidence="14 15">
    <name type="scientific">Limobrevibacterium gyesilva</name>
    <dbReference type="NCBI Taxonomy" id="2991712"/>
    <lineage>
        <taxon>Bacteria</taxon>
        <taxon>Pseudomonadati</taxon>
        <taxon>Pseudomonadota</taxon>
        <taxon>Alphaproteobacteria</taxon>
        <taxon>Acetobacterales</taxon>
        <taxon>Acetobacteraceae</taxon>
        <taxon>Limobrevibacterium</taxon>
    </lineage>
</organism>
<evidence type="ECO:0000256" key="11">
    <source>
        <dbReference type="RuleBase" id="RU363032"/>
    </source>
</evidence>
<dbReference type="CDD" id="cd06261">
    <property type="entry name" value="TM_PBP2"/>
    <property type="match status" value="1"/>
</dbReference>
<proteinExistence type="inferred from homology"/>
<evidence type="ECO:0000256" key="2">
    <source>
        <dbReference type="ARBA" id="ARBA00004651"/>
    </source>
</evidence>
<dbReference type="CDD" id="cd03257">
    <property type="entry name" value="ABC_NikE_OppD_transporters"/>
    <property type="match status" value="1"/>
</dbReference>
<feature type="domain" description="ABC transporter" evidence="12">
    <location>
        <begin position="290"/>
        <end position="536"/>
    </location>
</feature>